<dbReference type="HOGENOM" id="CLU_3204815_0_0_11"/>
<comment type="caution">
    <text evidence="1">The sequence shown here is derived from an EMBL/GenBank/DDBJ whole genome shotgun (WGS) entry which is preliminary data.</text>
</comment>
<evidence type="ECO:0000313" key="2">
    <source>
        <dbReference type="Proteomes" id="UP000017174"/>
    </source>
</evidence>
<dbReference type="EMBL" id="AXZG01000035">
    <property type="protein sequence ID" value="ERT66475.1"/>
    <property type="molecule type" value="Genomic_DNA"/>
</dbReference>
<proteinExistence type="predicted"/>
<gene>
    <name evidence="1" type="ORF">HMPREF0742_01130</name>
</gene>
<dbReference type="AlphaFoldDB" id="U7V4I9"/>
<organism evidence="1 2">
    <name type="scientific">Rothia aeria F0184</name>
    <dbReference type="NCBI Taxonomy" id="888019"/>
    <lineage>
        <taxon>Bacteria</taxon>
        <taxon>Bacillati</taxon>
        <taxon>Actinomycetota</taxon>
        <taxon>Actinomycetes</taxon>
        <taxon>Micrococcales</taxon>
        <taxon>Micrococcaceae</taxon>
        <taxon>Rothia</taxon>
    </lineage>
</organism>
<reference evidence="1 2" key="1">
    <citation type="submission" date="2013-08" db="EMBL/GenBank/DDBJ databases">
        <authorList>
            <person name="Weinstock G."/>
            <person name="Sodergren E."/>
            <person name="Wylie T."/>
            <person name="Fulton L."/>
            <person name="Fulton R."/>
            <person name="Fronick C."/>
            <person name="O'Laughlin M."/>
            <person name="Godfrey J."/>
            <person name="Miner T."/>
            <person name="Herter B."/>
            <person name="Appelbaum E."/>
            <person name="Cordes M."/>
            <person name="Lek S."/>
            <person name="Wollam A."/>
            <person name="Pepin K.H."/>
            <person name="Palsikar V.B."/>
            <person name="Mitreva M."/>
            <person name="Wilson R.K."/>
        </authorList>
    </citation>
    <scope>NUCLEOTIDE SEQUENCE [LARGE SCALE GENOMIC DNA]</scope>
    <source>
        <strain evidence="1 2">F0184</strain>
    </source>
</reference>
<protein>
    <submittedName>
        <fullName evidence="1">Uncharacterized protein</fullName>
    </submittedName>
</protein>
<dbReference type="Proteomes" id="UP000017174">
    <property type="component" value="Unassembled WGS sequence"/>
</dbReference>
<name>U7V4I9_9MICC</name>
<evidence type="ECO:0000313" key="1">
    <source>
        <dbReference type="EMBL" id="ERT66475.1"/>
    </source>
</evidence>
<accession>U7V4I9</accession>
<sequence>MGAREGIDITVVVSGMVEPGSNGISASASPEDLLSQTTCRMQLNL</sequence>